<evidence type="ECO:0000313" key="13">
    <source>
        <dbReference type="Proteomes" id="UP000663877"/>
    </source>
</evidence>
<evidence type="ECO:0000256" key="6">
    <source>
        <dbReference type="ARBA" id="ARBA00022490"/>
    </source>
</evidence>
<name>A0A815W7T4_9BILA</name>
<dbReference type="AlphaFoldDB" id="A0A815W7T4"/>
<evidence type="ECO:0000313" key="12">
    <source>
        <dbReference type="EMBL" id="CAF1544396.1"/>
    </source>
</evidence>
<comment type="caution">
    <text evidence="12">The sequence shown here is derived from an EMBL/GenBank/DDBJ whole genome shotgun (WGS) entry which is preliminary data.</text>
</comment>
<comment type="similarity">
    <text evidence="3">Belongs to the CND2 (condensin subunit 2) family.</text>
</comment>
<evidence type="ECO:0000256" key="2">
    <source>
        <dbReference type="ARBA" id="ARBA00004496"/>
    </source>
</evidence>
<dbReference type="PANTHER" id="PTHR13108">
    <property type="entry name" value="CONDENSIN COMPLEX SUBUNIT 2"/>
    <property type="match status" value="1"/>
</dbReference>
<evidence type="ECO:0000256" key="1">
    <source>
        <dbReference type="ARBA" id="ARBA00004286"/>
    </source>
</evidence>
<accession>A0A815W7T4</accession>
<evidence type="ECO:0000256" key="5">
    <source>
        <dbReference type="ARBA" id="ARBA00022454"/>
    </source>
</evidence>
<dbReference type="GO" id="GO:0000796">
    <property type="term" value="C:condensin complex"/>
    <property type="evidence" value="ECO:0007669"/>
    <property type="project" value="InterPro"/>
</dbReference>
<keyword evidence="9" id="KW-0226">DNA condensation</keyword>
<evidence type="ECO:0000256" key="3">
    <source>
        <dbReference type="ARBA" id="ARBA00009471"/>
    </source>
</evidence>
<keyword evidence="5" id="KW-0158">Chromosome</keyword>
<comment type="subcellular location">
    <subcellularLocation>
        <location evidence="1">Chromosome</location>
    </subcellularLocation>
    <subcellularLocation>
        <location evidence="2">Cytoplasm</location>
    </subcellularLocation>
</comment>
<dbReference type="Pfam" id="PF05786">
    <property type="entry name" value="Cnd2"/>
    <property type="match status" value="1"/>
</dbReference>
<evidence type="ECO:0000256" key="7">
    <source>
        <dbReference type="ARBA" id="ARBA00022618"/>
    </source>
</evidence>
<keyword evidence="8" id="KW-0498">Mitosis</keyword>
<sequence length="190" mass="21335">MALTMRMAEPTPRRSLAARRRTTKLLTFEDDNYEKENSLNESLKGRRQSRLFNSSINIETINDEPAQTPTQLVDLYQKTLELAAQGKINVKNAFSISLVERLPQVLNAIALDDIEHHHLGPNFVKAGSVIDTSAKIYGFRVDALHTETQKLSGNILNTEEENATNGENTEENRIEGGNENIDSEQIEAKK</sequence>
<proteinExistence type="inferred from homology"/>
<dbReference type="Proteomes" id="UP000663877">
    <property type="component" value="Unassembled WGS sequence"/>
</dbReference>
<keyword evidence="6" id="KW-0963">Cytoplasm</keyword>
<organism evidence="12 13">
    <name type="scientific">Adineta steineri</name>
    <dbReference type="NCBI Taxonomy" id="433720"/>
    <lineage>
        <taxon>Eukaryota</taxon>
        <taxon>Metazoa</taxon>
        <taxon>Spiralia</taxon>
        <taxon>Gnathifera</taxon>
        <taxon>Rotifera</taxon>
        <taxon>Eurotatoria</taxon>
        <taxon>Bdelloidea</taxon>
        <taxon>Adinetida</taxon>
        <taxon>Adinetidae</taxon>
        <taxon>Adineta</taxon>
    </lineage>
</organism>
<evidence type="ECO:0000256" key="4">
    <source>
        <dbReference type="ARBA" id="ARBA00016065"/>
    </source>
</evidence>
<dbReference type="InterPro" id="IPR022816">
    <property type="entry name" value="Condensin_barren_su2"/>
</dbReference>
<gene>
    <name evidence="12" type="ORF">BJG266_LOCUS45792</name>
</gene>
<feature type="non-terminal residue" evidence="12">
    <location>
        <position position="1"/>
    </location>
</feature>
<dbReference type="PANTHER" id="PTHR13108:SF9">
    <property type="entry name" value="CONDENSIN COMPLEX SUBUNIT 2"/>
    <property type="match status" value="1"/>
</dbReference>
<dbReference type="GO" id="GO:0007076">
    <property type="term" value="P:mitotic chromosome condensation"/>
    <property type="evidence" value="ECO:0007669"/>
    <property type="project" value="InterPro"/>
</dbReference>
<evidence type="ECO:0000256" key="9">
    <source>
        <dbReference type="ARBA" id="ARBA00023067"/>
    </source>
</evidence>
<keyword evidence="7" id="KW-0132">Cell division</keyword>
<dbReference type="GO" id="GO:0005737">
    <property type="term" value="C:cytoplasm"/>
    <property type="evidence" value="ECO:0007669"/>
    <property type="project" value="UniProtKB-SubCell"/>
</dbReference>
<evidence type="ECO:0000256" key="10">
    <source>
        <dbReference type="ARBA" id="ARBA00023306"/>
    </source>
</evidence>
<reference evidence="12" key="1">
    <citation type="submission" date="2021-02" db="EMBL/GenBank/DDBJ databases">
        <authorList>
            <person name="Nowell W R."/>
        </authorList>
    </citation>
    <scope>NUCLEOTIDE SEQUENCE</scope>
</reference>
<keyword evidence="10" id="KW-0131">Cell cycle</keyword>
<feature type="region of interest" description="Disordered" evidence="11">
    <location>
        <begin position="161"/>
        <end position="190"/>
    </location>
</feature>
<dbReference type="EMBL" id="CAJNOI010004396">
    <property type="protein sequence ID" value="CAF1544396.1"/>
    <property type="molecule type" value="Genomic_DNA"/>
</dbReference>
<evidence type="ECO:0000256" key="11">
    <source>
        <dbReference type="SAM" id="MobiDB-lite"/>
    </source>
</evidence>
<dbReference type="GO" id="GO:0051301">
    <property type="term" value="P:cell division"/>
    <property type="evidence" value="ECO:0007669"/>
    <property type="project" value="UniProtKB-KW"/>
</dbReference>
<feature type="compositionally biased region" description="Acidic residues" evidence="11">
    <location>
        <begin position="181"/>
        <end position="190"/>
    </location>
</feature>
<protein>
    <recommendedName>
        <fullName evidence="4">Condensin complex subunit 2</fullName>
    </recommendedName>
</protein>
<dbReference type="GO" id="GO:0003682">
    <property type="term" value="F:chromatin binding"/>
    <property type="evidence" value="ECO:0007669"/>
    <property type="project" value="TreeGrafter"/>
</dbReference>
<evidence type="ECO:0000256" key="8">
    <source>
        <dbReference type="ARBA" id="ARBA00022776"/>
    </source>
</evidence>